<sequence>MLEAAREGIDAAAGGSLTVIRLQEMQDFYAYMGRELPALIENWRKQYRR</sequence>
<reference evidence="2" key="1">
    <citation type="submission" date="2023-07" db="EMBL/GenBank/DDBJ databases">
        <title>Whole genome shotgun sequence of Streptomyces achromogenes subsp. rubradiris NBRC 14000.</title>
        <authorList>
            <person name="Komaki H."/>
            <person name="Tamura T."/>
        </authorList>
    </citation>
    <scope>NUCLEOTIDE SEQUENCE [LARGE SCALE GENOMIC DNA]</scope>
    <source>
        <strain evidence="2">NBRC 14000</strain>
    </source>
</reference>
<accession>A0ABQ3RK50</accession>
<organism evidence="1 2">
    <name type="scientific">Streptomyces rubradiris</name>
    <name type="common">Streptomyces achromogenes subsp. rubradiris</name>
    <dbReference type="NCBI Taxonomy" id="285531"/>
    <lineage>
        <taxon>Bacteria</taxon>
        <taxon>Bacillati</taxon>
        <taxon>Actinomycetota</taxon>
        <taxon>Actinomycetes</taxon>
        <taxon>Kitasatosporales</taxon>
        <taxon>Streptomycetaceae</taxon>
        <taxon>Streptomyces</taxon>
    </lineage>
</organism>
<protein>
    <submittedName>
        <fullName evidence="1">Uncharacterized protein</fullName>
    </submittedName>
</protein>
<dbReference type="EMBL" id="BNEA01000015">
    <property type="protein sequence ID" value="GHI56241.1"/>
    <property type="molecule type" value="Genomic_DNA"/>
</dbReference>
<gene>
    <name evidence="1" type="ORF">Srubr_60870</name>
</gene>
<evidence type="ECO:0000313" key="2">
    <source>
        <dbReference type="Proteomes" id="UP000646738"/>
    </source>
</evidence>
<dbReference type="Gene3D" id="1.10.287.160">
    <property type="entry name" value="HR1 repeat"/>
    <property type="match status" value="1"/>
</dbReference>
<evidence type="ECO:0000313" key="1">
    <source>
        <dbReference type="EMBL" id="GHI56241.1"/>
    </source>
</evidence>
<name>A0ABQ3RK50_STRRR</name>
<dbReference type="Proteomes" id="UP000646738">
    <property type="component" value="Unassembled WGS sequence"/>
</dbReference>
<comment type="caution">
    <text evidence="1">The sequence shown here is derived from an EMBL/GenBank/DDBJ whole genome shotgun (WGS) entry which is preliminary data.</text>
</comment>
<keyword evidence="2" id="KW-1185">Reference proteome</keyword>
<proteinExistence type="predicted"/>